<proteinExistence type="predicted"/>
<evidence type="ECO:0000313" key="2">
    <source>
        <dbReference type="Proteomes" id="UP000093309"/>
    </source>
</evidence>
<dbReference type="EMBL" id="LYPC01000030">
    <property type="protein sequence ID" value="OCT10801.1"/>
    <property type="molecule type" value="Genomic_DNA"/>
</dbReference>
<organism evidence="1 2">
    <name type="scientific">Paenibacillus pectinilyticus</name>
    <dbReference type="NCBI Taxonomy" id="512399"/>
    <lineage>
        <taxon>Bacteria</taxon>
        <taxon>Bacillati</taxon>
        <taxon>Bacillota</taxon>
        <taxon>Bacilli</taxon>
        <taxon>Bacillales</taxon>
        <taxon>Paenibacillaceae</taxon>
        <taxon>Paenibacillus</taxon>
    </lineage>
</organism>
<dbReference type="InterPro" id="IPR014917">
    <property type="entry name" value="DUF1800"/>
</dbReference>
<protein>
    <recommendedName>
        <fullName evidence="3">DUF1800 domain-containing protein</fullName>
    </recommendedName>
</protein>
<accession>A0A1C0ZS05</accession>
<dbReference type="Pfam" id="PF08811">
    <property type="entry name" value="DUF1800"/>
    <property type="match status" value="1"/>
</dbReference>
<comment type="caution">
    <text evidence="1">The sequence shown here is derived from an EMBL/GenBank/DDBJ whole genome shotgun (WGS) entry which is preliminary data.</text>
</comment>
<evidence type="ECO:0008006" key="3">
    <source>
        <dbReference type="Google" id="ProtNLM"/>
    </source>
</evidence>
<dbReference type="Proteomes" id="UP000093309">
    <property type="component" value="Unassembled WGS sequence"/>
</dbReference>
<dbReference type="STRING" id="512399.A8709_22785"/>
<dbReference type="AlphaFoldDB" id="A0A1C0ZS05"/>
<dbReference type="OrthoDB" id="9772295at2"/>
<gene>
    <name evidence="1" type="ORF">A8709_22785</name>
</gene>
<evidence type="ECO:0000313" key="1">
    <source>
        <dbReference type="EMBL" id="OCT10801.1"/>
    </source>
</evidence>
<reference evidence="2" key="1">
    <citation type="submission" date="2016-05" db="EMBL/GenBank/DDBJ databases">
        <title>Paenibacillus oryzae. sp. nov., isolated from the rice root.</title>
        <authorList>
            <person name="Zhang J."/>
            <person name="Zhang X."/>
        </authorList>
    </citation>
    <scope>NUCLEOTIDE SEQUENCE [LARGE SCALE GENOMIC DNA]</scope>
    <source>
        <strain evidence="2">KCTC13222</strain>
    </source>
</reference>
<keyword evidence="2" id="KW-1185">Reference proteome</keyword>
<sequence length="442" mass="49677">MGFQWTDREVVHLLLRAGFGSTKEEVAACVALGREETVRRLVAGEPLLTNAPMLVPFDQFHADGKKAMDPLQLADQQTYWLYRMVNSPAPLIEKMTLFWHGHFATANYKVKDTTLMVGQNELFRKLALGNFKELLTEVGKDPAMMIWLDVNQNKKGKPNENYAREVMELFTLGIGHYTEMDVKESARAFTGWAYNKNEHQIQYNAKQHDNDSKMILGESGKFGADEVIDVLFHQQSLPTFLATKLLNYFAADTPPDSWVQSISELVAKKQTIGEVLQVLFLSDEFYADTYRMSLIKTPAEYVAGILKCCKLSVAKGHAQAMRKMGQELYSPPDVAGWRGGATWLTTNCLLARYQFAESIAKQVNGQSLTAAEFTPEQSDSPLEWAKLWALRMGIPLLSEQTMKSLSSYASDTFVHTKQPKQQTAGLRGLLQLVLISPEAQMT</sequence>
<name>A0A1C0ZS05_9BACL</name>